<dbReference type="InterPro" id="IPR010978">
    <property type="entry name" value="tRNA-bd_arm"/>
</dbReference>
<organism evidence="15 16">
    <name type="scientific">Staphylococcus kloosii</name>
    <dbReference type="NCBI Taxonomy" id="29384"/>
    <lineage>
        <taxon>Bacteria</taxon>
        <taxon>Bacillati</taxon>
        <taxon>Bacillota</taxon>
        <taxon>Bacilli</taxon>
        <taxon>Bacillales</taxon>
        <taxon>Staphylococcaceae</taxon>
        <taxon>Staphylococcus</taxon>
    </lineage>
</organism>
<proteinExistence type="inferred from homology"/>
<dbReference type="PROSITE" id="PS51191">
    <property type="entry name" value="FEMABX"/>
    <property type="match status" value="1"/>
</dbReference>
<sequence length="420" mass="49082">MKFTNLTSTEFGAFADKMNNSHFTQMVGNYELKIAEGTETHLVGVKNNDNEVIAACLLTAVPVMKFFKYFYSNRGPVIDFDNKELVHYFFNELDKYLKKNNALYFRVDPYLPYQYLNHDGEFIENAGNDWIFDKFKQLGYKHQGFMTGFDPIIQIRFHSVLDLKNKTAIDVLNGMDSLRKRNTKKVQKNGVKVRFLGEDELPIFRSFMEDTSESKDFFDREDKFYYNRLRHYKDRVLVPLAYIDFDDYIAELQSEGNVLEKDLNKALKDIEKRPDNKKSHNKKENLEQQVQANEQKIEEAKSLQAKHGNELPISAAFFIVNPFEVVYYAGGTSNEFRHFAGSYAIQWKMINYALEHGIDRYNFYGISGNFTEDAEDAGVVKFKKGFNADVVEYVGDFIKPINKPMYKIYSMLKKLKDRNK</sequence>
<evidence type="ECO:0000256" key="3">
    <source>
        <dbReference type="ARBA" id="ARBA00012466"/>
    </source>
</evidence>
<evidence type="ECO:0000256" key="7">
    <source>
        <dbReference type="ARBA" id="ARBA00022960"/>
    </source>
</evidence>
<dbReference type="GO" id="GO:0008360">
    <property type="term" value="P:regulation of cell shape"/>
    <property type="evidence" value="ECO:0007669"/>
    <property type="project" value="UniProtKB-KW"/>
</dbReference>
<evidence type="ECO:0000256" key="2">
    <source>
        <dbReference type="ARBA" id="ARBA00009943"/>
    </source>
</evidence>
<evidence type="ECO:0000256" key="4">
    <source>
        <dbReference type="ARBA" id="ARBA00016236"/>
    </source>
</evidence>
<dbReference type="EC" id="2.3.2.17" evidence="3"/>
<dbReference type="InterPro" id="IPR003447">
    <property type="entry name" value="FEMABX"/>
</dbReference>
<dbReference type="GO" id="GO:0009252">
    <property type="term" value="P:peptidoglycan biosynthetic process"/>
    <property type="evidence" value="ECO:0007669"/>
    <property type="project" value="UniProtKB-KW"/>
</dbReference>
<dbReference type="Gene3D" id="1.20.58.90">
    <property type="match status" value="1"/>
</dbReference>
<dbReference type="Pfam" id="PF02388">
    <property type="entry name" value="FemAB"/>
    <property type="match status" value="1"/>
</dbReference>
<name>A0A151A591_9STAP</name>
<evidence type="ECO:0000313" key="15">
    <source>
        <dbReference type="EMBL" id="KYH14558.1"/>
    </source>
</evidence>
<feature type="region of interest" description="Disordered" evidence="14">
    <location>
        <begin position="271"/>
        <end position="290"/>
    </location>
</feature>
<feature type="compositionally biased region" description="Basic and acidic residues" evidence="14">
    <location>
        <begin position="271"/>
        <end position="286"/>
    </location>
</feature>
<evidence type="ECO:0000256" key="5">
    <source>
        <dbReference type="ARBA" id="ARBA00022490"/>
    </source>
</evidence>
<dbReference type="GO" id="GO:0005737">
    <property type="term" value="C:cytoplasm"/>
    <property type="evidence" value="ECO:0007669"/>
    <property type="project" value="UniProtKB-SubCell"/>
</dbReference>
<evidence type="ECO:0000256" key="9">
    <source>
        <dbReference type="ARBA" id="ARBA00023315"/>
    </source>
</evidence>
<dbReference type="AlphaFoldDB" id="A0A151A591"/>
<gene>
    <name evidence="15" type="ORF">A0131_07190</name>
</gene>
<keyword evidence="10" id="KW-0961">Cell wall biogenesis/degradation</keyword>
<dbReference type="Proteomes" id="UP000075418">
    <property type="component" value="Unassembled WGS sequence"/>
</dbReference>
<dbReference type="GO" id="GO:0071555">
    <property type="term" value="P:cell wall organization"/>
    <property type="evidence" value="ECO:0007669"/>
    <property type="project" value="UniProtKB-KW"/>
</dbReference>
<comment type="catalytic activity">
    <reaction evidence="13">
        <text>beta-D-GlcNAc-(1-&gt;4)-Mur2Ac(oyl-L-Ala-D-isoglutaminyl-L-Lys-(N(6)-Gly)-D-Ala-D-Ala)-di-trans,octa-cis-undecaprenyl diphosphate + 2 glycyl-tRNA(Gly) = MurNAc-L-Ala-D-isoglutaminyl-L-Lys-(N(6)-tri-Gly)-D-Ala-D-Ala-diphospho-di-trans,octa-cis-undecaprenyl-GlcNAc + 2 tRNA(Gly) + 2 H(+)</text>
        <dbReference type="Rhea" id="RHEA:30439"/>
        <dbReference type="Rhea" id="RHEA-COMP:9664"/>
        <dbReference type="Rhea" id="RHEA-COMP:9683"/>
        <dbReference type="ChEBI" id="CHEBI:15378"/>
        <dbReference type="ChEBI" id="CHEBI:62234"/>
        <dbReference type="ChEBI" id="CHEBI:62235"/>
        <dbReference type="ChEBI" id="CHEBI:78442"/>
        <dbReference type="ChEBI" id="CHEBI:78522"/>
        <dbReference type="EC" id="2.3.2.17"/>
    </reaction>
</comment>
<dbReference type="SUPFAM" id="SSF46589">
    <property type="entry name" value="tRNA-binding arm"/>
    <property type="match status" value="1"/>
</dbReference>
<evidence type="ECO:0000256" key="11">
    <source>
        <dbReference type="ARBA" id="ARBA00030706"/>
    </source>
</evidence>
<evidence type="ECO:0000256" key="8">
    <source>
        <dbReference type="ARBA" id="ARBA00022984"/>
    </source>
</evidence>
<protein>
    <recommendedName>
        <fullName evidence="4">Aminoacyltransferase FemA</fullName>
        <ecNumber evidence="3">2.3.2.17</ecNumber>
    </recommendedName>
    <alternativeName>
        <fullName evidence="12">Factor essential for expression of methicillin resistance A</fullName>
    </alternativeName>
    <alternativeName>
        <fullName evidence="11">N-acetylmuramoyl-L-alanyl-D-glutamyl-L-lysyl-(N6-glycyl)-D-alanyl-D-alanine-diphosphoundecaprenyl-N-acetylglucosamine:glycine glycyltransferase</fullName>
    </alternativeName>
</protein>
<comment type="subcellular location">
    <subcellularLocation>
        <location evidence="1">Cytoplasm</location>
    </subcellularLocation>
</comment>
<dbReference type="EMBL" id="LUGM01000002">
    <property type="protein sequence ID" value="KYH14558.1"/>
    <property type="molecule type" value="Genomic_DNA"/>
</dbReference>
<evidence type="ECO:0000313" key="16">
    <source>
        <dbReference type="Proteomes" id="UP000075418"/>
    </source>
</evidence>
<comment type="similarity">
    <text evidence="2">Belongs to the FemABX family.</text>
</comment>
<keyword evidence="5" id="KW-0963">Cytoplasm</keyword>
<accession>A0A151A591</accession>
<dbReference type="InterPro" id="IPR050644">
    <property type="entry name" value="PG_Glycine_Bridge_Synth"/>
</dbReference>
<dbReference type="InterPro" id="IPR016181">
    <property type="entry name" value="Acyl_CoA_acyltransferase"/>
</dbReference>
<dbReference type="SUPFAM" id="SSF55729">
    <property type="entry name" value="Acyl-CoA N-acyltransferases (Nat)"/>
    <property type="match status" value="2"/>
</dbReference>
<evidence type="ECO:0000256" key="13">
    <source>
        <dbReference type="ARBA" id="ARBA00047483"/>
    </source>
</evidence>
<reference evidence="15 16" key="1">
    <citation type="submission" date="2016-02" db="EMBL/GenBank/DDBJ databases">
        <title>Draft genome sequence of hydrocarbon degrading Staphylococcus saprophyticus Strain CNV2, isolated from crude-oil contaminated soil from Noonmati Oil Refinery, Guwahati, Assam, India.</title>
        <authorList>
            <person name="Mukherjee A."/>
            <person name="Chettri B."/>
            <person name="Langpoklakpam J."/>
            <person name="Singh A.K."/>
            <person name="Chattopadhyay D.J."/>
        </authorList>
    </citation>
    <scope>NUCLEOTIDE SEQUENCE [LARGE SCALE GENOMIC DNA]</scope>
    <source>
        <strain evidence="15 16">CNV2</strain>
    </source>
</reference>
<dbReference type="GO" id="GO:0016755">
    <property type="term" value="F:aminoacyltransferase activity"/>
    <property type="evidence" value="ECO:0007669"/>
    <property type="project" value="InterPro"/>
</dbReference>
<evidence type="ECO:0000256" key="14">
    <source>
        <dbReference type="SAM" id="MobiDB-lite"/>
    </source>
</evidence>
<dbReference type="RefSeq" id="WP_061854729.1">
    <property type="nucleotide sequence ID" value="NZ_LUGM01000002.1"/>
</dbReference>
<dbReference type="Gene3D" id="3.40.630.30">
    <property type="match status" value="2"/>
</dbReference>
<evidence type="ECO:0000256" key="6">
    <source>
        <dbReference type="ARBA" id="ARBA00022679"/>
    </source>
</evidence>
<keyword evidence="9 15" id="KW-0012">Acyltransferase</keyword>
<keyword evidence="7" id="KW-0133">Cell shape</keyword>
<comment type="caution">
    <text evidence="15">The sequence shown here is derived from an EMBL/GenBank/DDBJ whole genome shotgun (WGS) entry which is preliminary data.</text>
</comment>
<dbReference type="PANTHER" id="PTHR36174">
    <property type="entry name" value="LIPID II:GLYCINE GLYCYLTRANSFERASE"/>
    <property type="match status" value="1"/>
</dbReference>
<keyword evidence="6 15" id="KW-0808">Transferase</keyword>
<evidence type="ECO:0000256" key="10">
    <source>
        <dbReference type="ARBA" id="ARBA00023316"/>
    </source>
</evidence>
<dbReference type="GO" id="GO:0000166">
    <property type="term" value="F:nucleotide binding"/>
    <property type="evidence" value="ECO:0007669"/>
    <property type="project" value="InterPro"/>
</dbReference>
<evidence type="ECO:0000256" key="1">
    <source>
        <dbReference type="ARBA" id="ARBA00004496"/>
    </source>
</evidence>
<dbReference type="PANTHER" id="PTHR36174:SF2">
    <property type="entry name" value="AMINOACYLTRANSFERASE FEMA"/>
    <property type="match status" value="1"/>
</dbReference>
<keyword evidence="8" id="KW-0573">Peptidoglycan synthesis</keyword>
<evidence type="ECO:0000256" key="12">
    <source>
        <dbReference type="ARBA" id="ARBA00032233"/>
    </source>
</evidence>